<gene>
    <name evidence="1" type="ORF">JCM5805K_1762</name>
    <name evidence="2" type="ORF">LL223_02665</name>
</gene>
<name>A0A0B8R0A8_LACLL</name>
<evidence type="ECO:0000313" key="1">
    <source>
        <dbReference type="EMBL" id="GAM80648.1"/>
    </source>
</evidence>
<sequence length="56" mass="6511">MLELQLFEKDVIQNLHWDLSTIGEQEYEELLDVMSANPDNKMMSAEDLAAQWNSLI</sequence>
<accession>A0A0B8R0A8</accession>
<dbReference type="EMBL" id="BBSI01000026">
    <property type="protein sequence ID" value="GAM80648.1"/>
    <property type="molecule type" value="Genomic_DNA"/>
</dbReference>
<dbReference type="RefSeq" id="WP_021166226.1">
    <property type="nucleotide sequence ID" value="NZ_BAABQR010000019.1"/>
</dbReference>
<protein>
    <submittedName>
        <fullName evidence="1">Uncharacterized conserved protein</fullName>
    </submittedName>
</protein>
<evidence type="ECO:0000313" key="3">
    <source>
        <dbReference type="Proteomes" id="UP000031847"/>
    </source>
</evidence>
<dbReference type="Proteomes" id="UP000031847">
    <property type="component" value="Unassembled WGS sequence"/>
</dbReference>
<proteinExistence type="predicted"/>
<dbReference type="AlphaFoldDB" id="A0A0B8R0A8"/>
<dbReference type="Proteomes" id="UP000663169">
    <property type="component" value="Chromosome"/>
</dbReference>
<organism evidence="1 3">
    <name type="scientific">Lactococcus lactis subsp. lactis</name>
    <name type="common">Streptococcus lactis</name>
    <dbReference type="NCBI Taxonomy" id="1360"/>
    <lineage>
        <taxon>Bacteria</taxon>
        <taxon>Bacillati</taxon>
        <taxon>Bacillota</taxon>
        <taxon>Bacilli</taxon>
        <taxon>Lactobacillales</taxon>
        <taxon>Streptococcaceae</taxon>
        <taxon>Lactococcus</taxon>
    </lineage>
</organism>
<reference evidence="2" key="2">
    <citation type="journal article" date="2020" name="Mol. Microbiol.">
        <title>The CWPS Rubik's cube: Linking diversity of cell wall polysaccharide structures with the encoded biosynthetic machinery of selected Lactococcus lactis strains.</title>
        <authorList>
            <person name="Mahony J."/>
            <person name="Frantzen C."/>
            <person name="Vinogradov E."/>
            <person name="Sadovskaya I."/>
            <person name="Theodorou I."/>
            <person name="Kelleher P."/>
            <person name="Chapot-Chartier M.P."/>
            <person name="Cambillau C."/>
            <person name="Holo H."/>
            <person name="van Sinderen D."/>
        </authorList>
    </citation>
    <scope>NUCLEOTIDE SEQUENCE</scope>
    <source>
        <strain evidence="2">223</strain>
    </source>
</reference>
<dbReference type="EMBL" id="CP031926">
    <property type="protein sequence ID" value="WFN83105.1"/>
    <property type="molecule type" value="Genomic_DNA"/>
</dbReference>
<reference evidence="2" key="3">
    <citation type="submission" date="2023-04" db="EMBL/GenBank/DDBJ databases">
        <authorList>
            <person name="McDonnell B."/>
        </authorList>
    </citation>
    <scope>NUCLEOTIDE SEQUENCE</scope>
    <source>
        <strain evidence="2">223</strain>
    </source>
</reference>
<reference evidence="1 3" key="1">
    <citation type="submission" date="2015-01" db="EMBL/GenBank/DDBJ databases">
        <title>Lactococcus lactis subsp.lactis JCM 5805 whole genome shotgun sequence.</title>
        <authorList>
            <person name="Fujii T."/>
            <person name="Tomita Y."/>
            <person name="Ikushima S."/>
            <person name="Fujiwara D."/>
        </authorList>
    </citation>
    <scope>NUCLEOTIDE SEQUENCE [LARGE SCALE GENOMIC DNA]</scope>
    <source>
        <strain evidence="1 3">JCM 5805</strain>
    </source>
</reference>
<evidence type="ECO:0000313" key="2">
    <source>
        <dbReference type="EMBL" id="WFN83105.1"/>
    </source>
</evidence>